<comment type="caution">
    <text evidence="1">The sequence shown here is derived from an EMBL/GenBank/DDBJ whole genome shotgun (WGS) entry which is preliminary data.</text>
</comment>
<sequence>MCEACAVECAKHENDHCQECSKVCRQCAEECRRMV</sequence>
<gene>
    <name evidence="1" type="ORF">OCK74_14205</name>
</gene>
<protein>
    <submittedName>
        <fullName evidence="1">Four-helix bundle copper-binding protein</fullName>
    </submittedName>
</protein>
<name>A0A9X2XW24_9BACT</name>
<evidence type="ECO:0000313" key="2">
    <source>
        <dbReference type="Proteomes" id="UP001155483"/>
    </source>
</evidence>
<evidence type="ECO:0000313" key="1">
    <source>
        <dbReference type="EMBL" id="MCU7550271.1"/>
    </source>
</evidence>
<proteinExistence type="predicted"/>
<organism evidence="1 2">
    <name type="scientific">Paraflavisolibacter caeni</name>
    <dbReference type="NCBI Taxonomy" id="2982496"/>
    <lineage>
        <taxon>Bacteria</taxon>
        <taxon>Pseudomonadati</taxon>
        <taxon>Bacteroidota</taxon>
        <taxon>Chitinophagia</taxon>
        <taxon>Chitinophagales</taxon>
        <taxon>Chitinophagaceae</taxon>
        <taxon>Paraflavisolibacter</taxon>
    </lineage>
</organism>
<dbReference type="Pfam" id="PF03860">
    <property type="entry name" value="Csp"/>
    <property type="match status" value="1"/>
</dbReference>
<accession>A0A9X2XW24</accession>
<reference evidence="1" key="1">
    <citation type="submission" date="2022-09" db="EMBL/GenBank/DDBJ databases">
        <authorList>
            <person name="Yuan C."/>
            <person name="Ke Z."/>
        </authorList>
    </citation>
    <scope>NUCLEOTIDE SEQUENCE</scope>
    <source>
        <strain evidence="1">LB-8</strain>
    </source>
</reference>
<dbReference type="InterPro" id="IPR005560">
    <property type="entry name" value="Csp_YhjQ"/>
</dbReference>
<dbReference type="EMBL" id="JAOTIF010000011">
    <property type="protein sequence ID" value="MCU7550271.1"/>
    <property type="molecule type" value="Genomic_DNA"/>
</dbReference>
<dbReference type="AlphaFoldDB" id="A0A9X2XW24"/>
<reference evidence="1" key="2">
    <citation type="submission" date="2023-04" db="EMBL/GenBank/DDBJ databases">
        <title>Paracnuella aquatica gen. nov., sp. nov., a member of the family Chitinophagaceae isolated from a hot spring.</title>
        <authorList>
            <person name="Wang C."/>
        </authorList>
    </citation>
    <scope>NUCLEOTIDE SEQUENCE</scope>
    <source>
        <strain evidence="1">LB-8</strain>
    </source>
</reference>
<keyword evidence="2" id="KW-1185">Reference proteome</keyword>
<dbReference type="Gene3D" id="1.20.1270.360">
    <property type="match status" value="1"/>
</dbReference>
<dbReference type="RefSeq" id="WP_279297812.1">
    <property type="nucleotide sequence ID" value="NZ_JAOTIF010000011.1"/>
</dbReference>
<dbReference type="Proteomes" id="UP001155483">
    <property type="component" value="Unassembled WGS sequence"/>
</dbReference>